<keyword evidence="3 8" id="KW-0732">Signal</keyword>
<dbReference type="Gene3D" id="2.60.40.1180">
    <property type="entry name" value="Golgi alpha-mannosidase II"/>
    <property type="match status" value="2"/>
</dbReference>
<comment type="pathway">
    <text evidence="1">Glycan metabolism.</text>
</comment>
<dbReference type="Pfam" id="PF21365">
    <property type="entry name" value="Glyco_hydro_31_3rd"/>
    <property type="match status" value="1"/>
</dbReference>
<dbReference type="GO" id="GO:0090599">
    <property type="term" value="F:alpha-glucosidase activity"/>
    <property type="evidence" value="ECO:0007669"/>
    <property type="project" value="TreeGrafter"/>
</dbReference>
<feature type="chain" id="PRO_5002954280" evidence="8">
    <location>
        <begin position="19"/>
        <end position="937"/>
    </location>
</feature>
<dbReference type="InterPro" id="IPR000322">
    <property type="entry name" value="Glyco_hydro_31_TIM"/>
</dbReference>
<dbReference type="SUPFAM" id="SSF51011">
    <property type="entry name" value="Glycosyl hydrolase domain"/>
    <property type="match status" value="1"/>
</dbReference>
<dbReference type="PANTHER" id="PTHR22762">
    <property type="entry name" value="ALPHA-GLUCOSIDASE"/>
    <property type="match status" value="1"/>
</dbReference>
<evidence type="ECO:0000256" key="2">
    <source>
        <dbReference type="ARBA" id="ARBA00007806"/>
    </source>
</evidence>
<dbReference type="GO" id="GO:0006491">
    <property type="term" value="P:N-glycan processing"/>
    <property type="evidence" value="ECO:0007669"/>
    <property type="project" value="TreeGrafter"/>
</dbReference>
<evidence type="ECO:0000256" key="7">
    <source>
        <dbReference type="RuleBase" id="RU361185"/>
    </source>
</evidence>
<dbReference type="GO" id="GO:0005975">
    <property type="term" value="P:carbohydrate metabolic process"/>
    <property type="evidence" value="ECO:0007669"/>
    <property type="project" value="InterPro"/>
</dbReference>
<keyword evidence="4 7" id="KW-0378">Hydrolase</keyword>
<dbReference type="OMA" id="TINCHLM"/>
<dbReference type="InterPro" id="IPR017853">
    <property type="entry name" value="GH"/>
</dbReference>
<keyword evidence="5" id="KW-0325">Glycoprotein</keyword>
<dbReference type="RefSeq" id="XP_002785855.1">
    <property type="nucleotide sequence ID" value="XM_002785809.1"/>
</dbReference>
<dbReference type="Gene3D" id="2.60.40.1760">
    <property type="entry name" value="glycosyl hydrolase (family 31)"/>
    <property type="match status" value="1"/>
</dbReference>
<keyword evidence="6 7" id="KW-0326">Glycosidase</keyword>
<evidence type="ECO:0000256" key="6">
    <source>
        <dbReference type="ARBA" id="ARBA00023295"/>
    </source>
</evidence>
<evidence type="ECO:0000256" key="3">
    <source>
        <dbReference type="ARBA" id="ARBA00022729"/>
    </source>
</evidence>
<dbReference type="InParanoid" id="C5KCQ2"/>
<dbReference type="CDD" id="cd06603">
    <property type="entry name" value="GH31_GANC_GANAB_alpha"/>
    <property type="match status" value="1"/>
</dbReference>
<dbReference type="Pfam" id="PF01055">
    <property type="entry name" value="Glyco_hydro_31_2nd"/>
    <property type="match status" value="1"/>
</dbReference>
<evidence type="ECO:0000256" key="8">
    <source>
        <dbReference type="SAM" id="SignalP"/>
    </source>
</evidence>
<dbReference type="SUPFAM" id="SSF51445">
    <property type="entry name" value="(Trans)glycosidases"/>
    <property type="match status" value="1"/>
</dbReference>
<proteinExistence type="inferred from homology"/>
<dbReference type="OrthoDB" id="440381at2759"/>
<dbReference type="AlphaFoldDB" id="C5KCQ2"/>
<accession>C5KCQ2</accession>
<protein>
    <submittedName>
        <fullName evidence="12">Neutral alpha-glucosidase C, putative</fullName>
    </submittedName>
</protein>
<dbReference type="EMBL" id="GG671995">
    <property type="protein sequence ID" value="EER17651.1"/>
    <property type="molecule type" value="Genomic_DNA"/>
</dbReference>
<feature type="domain" description="Glycoside hydrolase family 31 N-terminal" evidence="10">
    <location>
        <begin position="83"/>
        <end position="324"/>
    </location>
</feature>
<evidence type="ECO:0000259" key="10">
    <source>
        <dbReference type="Pfam" id="PF13802"/>
    </source>
</evidence>
<dbReference type="PANTHER" id="PTHR22762:SF54">
    <property type="entry name" value="BCDNA.GH04962"/>
    <property type="match status" value="1"/>
</dbReference>
<dbReference type="InterPro" id="IPR048395">
    <property type="entry name" value="Glyco_hydro_31_C"/>
</dbReference>
<dbReference type="InterPro" id="IPR025887">
    <property type="entry name" value="Glyco_hydro_31_N_dom"/>
</dbReference>
<evidence type="ECO:0000313" key="13">
    <source>
        <dbReference type="Proteomes" id="UP000007800"/>
    </source>
</evidence>
<reference evidence="12 13" key="1">
    <citation type="submission" date="2008-07" db="EMBL/GenBank/DDBJ databases">
        <authorList>
            <person name="El-Sayed N."/>
            <person name="Caler E."/>
            <person name="Inman J."/>
            <person name="Amedeo P."/>
            <person name="Hass B."/>
            <person name="Wortman J."/>
        </authorList>
    </citation>
    <scope>NUCLEOTIDE SEQUENCE [LARGE SCALE GENOMIC DNA]</scope>
    <source>
        <strain evidence="13">ATCC 50983 / TXsc</strain>
    </source>
</reference>
<evidence type="ECO:0000256" key="4">
    <source>
        <dbReference type="ARBA" id="ARBA00022801"/>
    </source>
</evidence>
<dbReference type="Proteomes" id="UP000007800">
    <property type="component" value="Unassembled WGS sequence"/>
</dbReference>
<keyword evidence="13" id="KW-1185">Reference proteome</keyword>
<feature type="domain" description="Glycosyl hydrolase family 31 C-terminal" evidence="11">
    <location>
        <begin position="711"/>
        <end position="805"/>
    </location>
</feature>
<dbReference type="InterPro" id="IPR013780">
    <property type="entry name" value="Glyco_hydro_b"/>
</dbReference>
<dbReference type="GeneID" id="9087084"/>
<evidence type="ECO:0000256" key="5">
    <source>
        <dbReference type="ARBA" id="ARBA00023180"/>
    </source>
</evidence>
<organism evidence="13">
    <name type="scientific">Perkinsus marinus (strain ATCC 50983 / TXsc)</name>
    <dbReference type="NCBI Taxonomy" id="423536"/>
    <lineage>
        <taxon>Eukaryota</taxon>
        <taxon>Sar</taxon>
        <taxon>Alveolata</taxon>
        <taxon>Perkinsozoa</taxon>
        <taxon>Perkinsea</taxon>
        <taxon>Perkinsida</taxon>
        <taxon>Perkinsidae</taxon>
        <taxon>Perkinsus</taxon>
    </lineage>
</organism>
<feature type="signal peptide" evidence="8">
    <location>
        <begin position="1"/>
        <end position="18"/>
    </location>
</feature>
<gene>
    <name evidence="12" type="ORF">Pmar_PMAR023572</name>
</gene>
<evidence type="ECO:0000259" key="9">
    <source>
        <dbReference type="Pfam" id="PF01055"/>
    </source>
</evidence>
<dbReference type="Pfam" id="PF13802">
    <property type="entry name" value="Gal_mutarotas_2"/>
    <property type="match status" value="1"/>
</dbReference>
<comment type="similarity">
    <text evidence="2 7">Belongs to the glycosyl hydrolase 31 family.</text>
</comment>
<evidence type="ECO:0000259" key="11">
    <source>
        <dbReference type="Pfam" id="PF21365"/>
    </source>
</evidence>
<evidence type="ECO:0000256" key="1">
    <source>
        <dbReference type="ARBA" id="ARBA00004881"/>
    </source>
</evidence>
<name>C5KCQ2_PERM5</name>
<dbReference type="Gene3D" id="3.20.20.80">
    <property type="entry name" value="Glycosidases"/>
    <property type="match status" value="1"/>
</dbReference>
<sequence length="937" mass="106081">MNALLFFFVHSIIGTVVAQRASRRTCSQTSFCRRYRDWISLSEELRTTYYIPPGPLSSSSKGTFNATVKISALGDQGPDAFQLQLRFYVDGTVRFTMDENHAYIGCVRNRYVIPSGDVIQDDSMALAGDIKYTYNPKEKSSTFQVGKSLTVVLMHEDVVLTIAVDGHVVQTVNSKKHLVIEGTRTAYNDKCPYNLSASEDVKYIDPACSPGTHDGSWAEEYGGKIDYKPYGPSLVGIDISFSDVEAVYGLQERGTTSSKLESGGTSDLGLYRFFNLDFGAYPVDGDRNHGAIYGSIPTLTAVQKNRSNTPFVSSLLWVNPSDTAVALSGCCGDLSTIFVSESGVIDLFLFPGMKPQEFSTAYHHTTGLPALPPLFGLGFHRSRYAIESQQYTEELAANYTRLGFPVDVFWLGIEHTKGKMYFTWNETLFPDPKKMSEDLRAQGKEMVTITDPHIKVSKDYLVFTSGVEEDVFVKEIDRGQRKPREKIFEAQASPGLSAWPDFTSARVRDWWGRFFSPNGQNDDFYGWNDLNEPSVRDVPEKTMYRDLIHSEGTEHRDVHNLYGHYFRWASFEGQRLHRFPGKRPFVLTRSVFAGSHRFGPMYTGDNVAQWNNLQAVIPMTTALAATGGFSFTGSDIGGFSGHPDAELYTRWSQLGAATSAFFRLHSDIHSPQRDPWLYDQHTLNRLKNATLERYRLLPYWYHAFARYVYYGEPVIRPLWYVYIDDPNTYKCSTTGCDSIIDQQVLIGADIMVRGVVEKSVKKVKVYFPRHTQWYSTAGKLMTSGWQDVDVTMDDIPRYFRAGSIIPRKDTYRSSSRLMIEDYYSIYVYPRPSDYSAEGYAYTDDTVSYDSTDDDKHNFWKLTFKDRELKVSPGGGSGHFDFCIYKIIIIGQNQAGRFDDVTRLTWDVGHEGGETIMKIPPELRCVPSCTARVFNITQ</sequence>
<feature type="domain" description="Glycoside hydrolase family 31 TIM barrel" evidence="9">
    <location>
        <begin position="369"/>
        <end position="702"/>
    </location>
</feature>
<evidence type="ECO:0000313" key="12">
    <source>
        <dbReference type="EMBL" id="EER17651.1"/>
    </source>
</evidence>